<reference evidence="1" key="1">
    <citation type="submission" date="2014-11" db="EMBL/GenBank/DDBJ databases">
        <authorList>
            <person name="Amaro Gonzalez C."/>
        </authorList>
    </citation>
    <scope>NUCLEOTIDE SEQUENCE</scope>
</reference>
<dbReference type="EMBL" id="GBXM01100085">
    <property type="protein sequence ID" value="JAH08492.1"/>
    <property type="molecule type" value="Transcribed_RNA"/>
</dbReference>
<dbReference type="AlphaFoldDB" id="A0A0E9PW39"/>
<evidence type="ECO:0000313" key="1">
    <source>
        <dbReference type="EMBL" id="JAH08492.1"/>
    </source>
</evidence>
<name>A0A0E9PW39_ANGAN</name>
<protein>
    <submittedName>
        <fullName evidence="1">Uncharacterized protein</fullName>
    </submittedName>
</protein>
<organism evidence="1">
    <name type="scientific">Anguilla anguilla</name>
    <name type="common">European freshwater eel</name>
    <name type="synonym">Muraena anguilla</name>
    <dbReference type="NCBI Taxonomy" id="7936"/>
    <lineage>
        <taxon>Eukaryota</taxon>
        <taxon>Metazoa</taxon>
        <taxon>Chordata</taxon>
        <taxon>Craniata</taxon>
        <taxon>Vertebrata</taxon>
        <taxon>Euteleostomi</taxon>
        <taxon>Actinopterygii</taxon>
        <taxon>Neopterygii</taxon>
        <taxon>Teleostei</taxon>
        <taxon>Anguilliformes</taxon>
        <taxon>Anguillidae</taxon>
        <taxon>Anguilla</taxon>
    </lineage>
</organism>
<proteinExistence type="predicted"/>
<reference evidence="1" key="2">
    <citation type="journal article" date="2015" name="Fish Shellfish Immunol.">
        <title>Early steps in the European eel (Anguilla anguilla)-Vibrio vulnificus interaction in the gills: Role of the RtxA13 toxin.</title>
        <authorList>
            <person name="Callol A."/>
            <person name="Pajuelo D."/>
            <person name="Ebbesson L."/>
            <person name="Teles M."/>
            <person name="MacKenzie S."/>
            <person name="Amaro C."/>
        </authorList>
    </citation>
    <scope>NUCLEOTIDE SEQUENCE</scope>
</reference>
<sequence>MKRVGEAYSQIACKQPNGKVWKTGKPPERLNHPHLQAFDRSVYNGALSGLEANSRRWTRLRDG</sequence>
<accession>A0A0E9PW39</accession>